<dbReference type="Proteomes" id="UP001289615">
    <property type="component" value="Unassembled WGS sequence"/>
</dbReference>
<dbReference type="Pfam" id="PF26078">
    <property type="entry name" value="Baseplate_J_M"/>
    <property type="match status" value="1"/>
</dbReference>
<dbReference type="Pfam" id="PF04865">
    <property type="entry name" value="Baseplate_J"/>
    <property type="match status" value="1"/>
</dbReference>
<comment type="caution">
    <text evidence="3">The sequence shown here is derived from an EMBL/GenBank/DDBJ whole genome shotgun (WGS) entry which is preliminary data.</text>
</comment>
<keyword evidence="4" id="KW-1185">Reference proteome</keyword>
<evidence type="ECO:0000259" key="2">
    <source>
        <dbReference type="Pfam" id="PF26078"/>
    </source>
</evidence>
<evidence type="ECO:0000259" key="1">
    <source>
        <dbReference type="Pfam" id="PF04865"/>
    </source>
</evidence>
<dbReference type="InterPro" id="IPR058531">
    <property type="entry name" value="Baseplate_J_M"/>
</dbReference>
<proteinExistence type="predicted"/>
<dbReference type="InterPro" id="IPR014507">
    <property type="entry name" value="Baseplate_assembly_J_pred"/>
</dbReference>
<name>A0ABU5NT06_9BACI</name>
<organism evidence="3 4">
    <name type="scientific">Lysinibacillus irui</name>
    <dbReference type="NCBI Taxonomy" id="2998077"/>
    <lineage>
        <taxon>Bacteria</taxon>
        <taxon>Bacillati</taxon>
        <taxon>Bacillota</taxon>
        <taxon>Bacilli</taxon>
        <taxon>Bacillales</taxon>
        <taxon>Bacillaceae</taxon>
        <taxon>Lysinibacillus</taxon>
    </lineage>
</organism>
<accession>A0ABU5NT06</accession>
<gene>
    <name evidence="3" type="ORF">U6C28_23120</name>
</gene>
<evidence type="ECO:0000313" key="3">
    <source>
        <dbReference type="EMBL" id="MEA0979175.1"/>
    </source>
</evidence>
<feature type="domain" description="Baseplate protein J-like barrel" evidence="1">
    <location>
        <begin position="109"/>
        <end position="182"/>
    </location>
</feature>
<dbReference type="InterPro" id="IPR052399">
    <property type="entry name" value="Phage_Baseplate_Assmbl_Protein"/>
</dbReference>
<evidence type="ECO:0000313" key="4">
    <source>
        <dbReference type="Proteomes" id="UP001289615"/>
    </source>
</evidence>
<dbReference type="InterPro" id="IPR006949">
    <property type="entry name" value="Barrel_Baseplate_J-like"/>
</dbReference>
<dbReference type="EMBL" id="JAXUIA010000023">
    <property type="protein sequence ID" value="MEA0979175.1"/>
    <property type="molecule type" value="Genomic_DNA"/>
</dbReference>
<reference evidence="3 4" key="1">
    <citation type="submission" date="2023-12" db="EMBL/GenBank/DDBJ databases">
        <title>Genome comparison identifies genes involved in endophytic behavior of Lysinibacillus irui and provides insights into its role as a plant-growth promoting bacterium.</title>
        <authorList>
            <person name="Hilario S."/>
            <person name="Matos I."/>
            <person name="Goncalves M.F.M."/>
            <person name="Pardo C.A."/>
            <person name="Santos M.J."/>
        </authorList>
    </citation>
    <scope>NUCLEOTIDE SEQUENCE [LARGE SCALE GENOMIC DNA]</scope>
    <source>
        <strain evidence="3 4">B3</strain>
    </source>
</reference>
<dbReference type="PANTHER" id="PTHR37829">
    <property type="entry name" value="PHAGE-LIKE ELEMENT PBSX PROTEIN XKDT"/>
    <property type="match status" value="1"/>
</dbReference>
<dbReference type="RefSeq" id="WP_322612141.1">
    <property type="nucleotide sequence ID" value="NZ_JAXLNX010000032.1"/>
</dbReference>
<dbReference type="PANTHER" id="PTHR37829:SF3">
    <property type="entry name" value="PROTEIN JAYE-RELATED"/>
    <property type="match status" value="1"/>
</dbReference>
<protein>
    <submittedName>
        <fullName evidence="3">Baseplate J/gp47 family protein</fullName>
    </submittedName>
</protein>
<sequence>MSRFNLPDLYFLEKAPEQIESEILFHVREKTGLTLQRADPRLKFIQAFAAFVSIERNKLEHGLRQNRLSYAEDDMLDHMGTEMSTERLPAKYATTTMAFVLEEDRVDALPIPAGTRFQVGDIYFATNEAQVIPQGTHLFAVDATCTEPGEVGNDFLVGEISTLVEPLPYVKAVQNTTITNGGADEESDDAYAERIRLAPESFSVAGPEGAYIYWAKAASQNIVDVQVDSPVPGEVVVYILMADGTIPTDEDIALVEANLMDKYTRPLTDKVRGAAPTVIDYVVEVEYWIAHENSTVSTIIEKQVTQAFNDYLVWQRSKMGRDVDFSELIAKLKQKGAARVSVNSPMFIEVGETAVAKEISANITFKGLSNG</sequence>
<feature type="domain" description="Baseplate J-like central" evidence="2">
    <location>
        <begin position="204"/>
        <end position="272"/>
    </location>
</feature>
<dbReference type="PIRSF" id="PIRSF020481">
    <property type="entry name" value="BAP"/>
    <property type="match status" value="1"/>
</dbReference>